<feature type="compositionally biased region" description="Basic and acidic residues" evidence="6">
    <location>
        <begin position="140"/>
        <end position="149"/>
    </location>
</feature>
<feature type="compositionally biased region" description="Basic and acidic residues" evidence="6">
    <location>
        <begin position="295"/>
        <end position="309"/>
    </location>
</feature>
<evidence type="ECO:0000259" key="11">
    <source>
        <dbReference type="Pfam" id="PF05000"/>
    </source>
</evidence>
<evidence type="ECO:0000259" key="9">
    <source>
        <dbReference type="Pfam" id="PF04992"/>
    </source>
</evidence>
<accession>A0A9P5ZNC7</accession>
<dbReference type="InterPro" id="IPR038120">
    <property type="entry name" value="Rpb1_funnel_sf"/>
</dbReference>
<feature type="region of interest" description="Disordered" evidence="6">
    <location>
        <begin position="1"/>
        <end position="25"/>
    </location>
</feature>
<dbReference type="EC" id="2.7.7.6" evidence="1"/>
<protein>
    <recommendedName>
        <fullName evidence="1">DNA-directed RNA polymerase</fullName>
        <ecNumber evidence="1">2.7.7.6</ecNumber>
    </recommendedName>
</protein>
<feature type="domain" description="RNA polymerase Rpb1" evidence="9">
    <location>
        <begin position="679"/>
        <end position="738"/>
    </location>
</feature>
<dbReference type="Gene3D" id="3.30.1360.140">
    <property type="match status" value="1"/>
</dbReference>
<name>A0A9P5ZNC7_PLEER</name>
<feature type="region of interest" description="Disordered" evidence="6">
    <location>
        <begin position="138"/>
        <end position="162"/>
    </location>
</feature>
<dbReference type="GO" id="GO:0003677">
    <property type="term" value="F:DNA binding"/>
    <property type="evidence" value="ECO:0007669"/>
    <property type="project" value="InterPro"/>
</dbReference>
<dbReference type="InterPro" id="IPR038593">
    <property type="entry name" value="RNA_pol_Rpb1_7_sf"/>
</dbReference>
<feature type="region of interest" description="Disordered" evidence="6">
    <location>
        <begin position="223"/>
        <end position="257"/>
    </location>
</feature>
<evidence type="ECO:0000313" key="12">
    <source>
        <dbReference type="EMBL" id="KAF9488926.1"/>
    </source>
</evidence>
<sequence>MPRVAHHAPEPARSAGMNGEGKGSIGEDHGKPLVVAVPVVMVVVVVVVVVVVTVAQQPARELLLRHPQMWAVSAAAIRTRRIRALQRAEDERAEGDDAAQAHTSDVQQPRTRHLILYLPPPRWSQRLYQIDAIPLPPKSLKREGEDQQGRAKGRRKAMDAATISPSTRPVCAFAYGTTVPPPHHIAIPRPSMLTLMCAIGVSRAGVYVTGSANVGVRIREDERGAKKKGIRSGRSRERTSGHMSAKCTERREKSAPSTRTIPFAVRHAPRSTVTASLSPIRERERARERERQCEREWGRGRGQSRERGRWGGGRGCTNETTSTEGLNLAHINHIHTHVPHPRSRSTSAGVGVACSEDVTHQRNSPPGHFQRSLTHLLHPLRSRCTTTSINTLPYAVGGSQHPMVTSGRLSTPPAAVRRREERWHSRRGREGGLLEISPKLGTNKGCMNEDASSLVHVIFREKSPEGACALFSGSQKVVNYQLFTNGFGSGIGDTIADAKIMALITQTIASHNAEVTAITERAIIDELKTAPVMTIRESFESQVERHFNLARDTSCQYAQKNLKEDNNMSVCVGQQSVEGRHIPFGFRHRTLPHFTKDDFSPEARGFVENSYLRGLTPQESFHAVSCPEGLIDAAAKTPETGYILRRLVKALKDVQVCYDGTVRSSLGNLIQFVYGEDGMDGAFIEKQNIATFGVNHVQFKHNYHVDIVDPTGGFLLGVLQVGVDDSSPELQAKLDKEMLGQIFHIDLRKPSDLEPAYIVDAVRDLVKRLIVVRGDDALSREAQTNTTLNFSMHLRATFASRRRSEPATQMTLNTFHYAGVSGKNVTLGAPRLKEIINVANNIKTPSLLNQYIVKNVQQELAYTTLRTVTAAVEIWYNPDPSSTFIEDYVVFVESFFAIPDEEISSKLHPQSPWLLRLELD</sequence>
<dbReference type="GO" id="GO:0006351">
    <property type="term" value="P:DNA-templated transcription"/>
    <property type="evidence" value="ECO:0007669"/>
    <property type="project" value="InterPro"/>
</dbReference>
<dbReference type="InterPro" id="IPR007083">
    <property type="entry name" value="RNA_pol_Rpb1_4"/>
</dbReference>
<keyword evidence="4" id="KW-0548">Nucleotidyltransferase</keyword>
<dbReference type="GO" id="GO:0003899">
    <property type="term" value="F:DNA-directed RNA polymerase activity"/>
    <property type="evidence" value="ECO:0007669"/>
    <property type="project" value="UniProtKB-EC"/>
</dbReference>
<feature type="domain" description="RNA polymerase Rpb1" evidence="9">
    <location>
        <begin position="741"/>
        <end position="802"/>
    </location>
</feature>
<keyword evidence="7" id="KW-0472">Membrane</keyword>
<dbReference type="OrthoDB" id="270392at2759"/>
<dbReference type="Pfam" id="PF04998">
    <property type="entry name" value="RNA_pol_Rpb1_5"/>
    <property type="match status" value="1"/>
</dbReference>
<comment type="caution">
    <text evidence="12">The sequence shown here is derived from an EMBL/GenBank/DDBJ whole genome shotgun (WGS) entry which is preliminary data.</text>
</comment>
<proteinExistence type="predicted"/>
<evidence type="ECO:0000256" key="5">
    <source>
        <dbReference type="ARBA" id="ARBA00023163"/>
    </source>
</evidence>
<evidence type="ECO:0000259" key="10">
    <source>
        <dbReference type="Pfam" id="PF04998"/>
    </source>
</evidence>
<feature type="region of interest" description="Disordered" evidence="6">
    <location>
        <begin position="395"/>
        <end position="430"/>
    </location>
</feature>
<dbReference type="InterPro" id="IPR007075">
    <property type="entry name" value="RNA_pol_Rpb1_6"/>
</dbReference>
<dbReference type="GO" id="GO:0005665">
    <property type="term" value="C:RNA polymerase II, core complex"/>
    <property type="evidence" value="ECO:0007669"/>
    <property type="project" value="TreeGrafter"/>
</dbReference>
<dbReference type="EMBL" id="MU154691">
    <property type="protein sequence ID" value="KAF9488926.1"/>
    <property type="molecule type" value="Genomic_DNA"/>
</dbReference>
<dbReference type="PANTHER" id="PTHR19376:SF37">
    <property type="entry name" value="DNA-DIRECTED RNA POLYMERASE II SUBUNIT RPB1"/>
    <property type="match status" value="1"/>
</dbReference>
<dbReference type="InterPro" id="IPR007073">
    <property type="entry name" value="RNA_pol_Rpb1_7"/>
</dbReference>
<evidence type="ECO:0000256" key="2">
    <source>
        <dbReference type="ARBA" id="ARBA00022478"/>
    </source>
</evidence>
<dbReference type="Gene3D" id="1.10.132.30">
    <property type="match status" value="2"/>
</dbReference>
<dbReference type="InterPro" id="IPR007081">
    <property type="entry name" value="RNA_pol_Rpb1_5"/>
</dbReference>
<dbReference type="Pfam" id="PF04992">
    <property type="entry name" value="RNA_pol_Rpb1_6"/>
    <property type="match status" value="2"/>
</dbReference>
<reference evidence="12" key="1">
    <citation type="submission" date="2020-11" db="EMBL/GenBank/DDBJ databases">
        <authorList>
            <consortium name="DOE Joint Genome Institute"/>
            <person name="Ahrendt S."/>
            <person name="Riley R."/>
            <person name="Andreopoulos W."/>
            <person name="Labutti K."/>
            <person name="Pangilinan J."/>
            <person name="Ruiz-Duenas F.J."/>
            <person name="Barrasa J.M."/>
            <person name="Sanchez-Garcia M."/>
            <person name="Camarero S."/>
            <person name="Miyauchi S."/>
            <person name="Serrano A."/>
            <person name="Linde D."/>
            <person name="Babiker R."/>
            <person name="Drula E."/>
            <person name="Ayuso-Fernandez I."/>
            <person name="Pacheco R."/>
            <person name="Padilla G."/>
            <person name="Ferreira P."/>
            <person name="Barriuso J."/>
            <person name="Kellner H."/>
            <person name="Castanera R."/>
            <person name="Alfaro M."/>
            <person name="Ramirez L."/>
            <person name="Pisabarro A.G."/>
            <person name="Kuo A."/>
            <person name="Tritt A."/>
            <person name="Lipzen A."/>
            <person name="He G."/>
            <person name="Yan M."/>
            <person name="Ng V."/>
            <person name="Cullen D."/>
            <person name="Martin F."/>
            <person name="Rosso M.-N."/>
            <person name="Henrissat B."/>
            <person name="Hibbett D."/>
            <person name="Martinez A.T."/>
            <person name="Grigoriev I.V."/>
        </authorList>
    </citation>
    <scope>NUCLEOTIDE SEQUENCE</scope>
    <source>
        <strain evidence="12">ATCC 90797</strain>
    </source>
</reference>
<feature type="region of interest" description="Disordered" evidence="6">
    <location>
        <begin position="88"/>
        <end position="107"/>
    </location>
</feature>
<dbReference type="PANTHER" id="PTHR19376">
    <property type="entry name" value="DNA-DIRECTED RNA POLYMERASE"/>
    <property type="match status" value="1"/>
</dbReference>
<feature type="region of interest" description="Disordered" evidence="6">
    <location>
        <begin position="295"/>
        <end position="317"/>
    </location>
</feature>
<feature type="transmembrane region" description="Helical" evidence="7">
    <location>
        <begin position="33"/>
        <end position="55"/>
    </location>
</feature>
<dbReference type="Gene3D" id="6.10.250.2940">
    <property type="match status" value="1"/>
</dbReference>
<keyword evidence="3" id="KW-0808">Transferase</keyword>
<evidence type="ECO:0000256" key="1">
    <source>
        <dbReference type="ARBA" id="ARBA00012418"/>
    </source>
</evidence>
<feature type="domain" description="RNA polymerase Rpb1" evidence="10">
    <location>
        <begin position="614"/>
        <end position="859"/>
    </location>
</feature>
<dbReference type="InterPro" id="IPR045867">
    <property type="entry name" value="DNA-dir_RpoC_beta_prime"/>
</dbReference>
<dbReference type="Proteomes" id="UP000807025">
    <property type="component" value="Unassembled WGS sequence"/>
</dbReference>
<evidence type="ECO:0000256" key="4">
    <source>
        <dbReference type="ARBA" id="ARBA00022695"/>
    </source>
</evidence>
<evidence type="ECO:0000256" key="3">
    <source>
        <dbReference type="ARBA" id="ARBA00022679"/>
    </source>
</evidence>
<feature type="domain" description="RNA polymerase Rpb1" evidence="11">
    <location>
        <begin position="568"/>
        <end position="607"/>
    </location>
</feature>
<dbReference type="Gene3D" id="6.20.50.80">
    <property type="match status" value="1"/>
</dbReference>
<evidence type="ECO:0000313" key="13">
    <source>
        <dbReference type="Proteomes" id="UP000807025"/>
    </source>
</evidence>
<evidence type="ECO:0000256" key="6">
    <source>
        <dbReference type="SAM" id="MobiDB-lite"/>
    </source>
</evidence>
<gene>
    <name evidence="12" type="ORF">BDN71DRAFT_1435783</name>
</gene>
<keyword evidence="7" id="KW-0812">Transmembrane</keyword>
<dbReference type="Pfam" id="PF05000">
    <property type="entry name" value="RNA_pol_Rpb1_4"/>
    <property type="match status" value="1"/>
</dbReference>
<dbReference type="AlphaFoldDB" id="A0A9P5ZNC7"/>
<keyword evidence="13" id="KW-1185">Reference proteome</keyword>
<keyword evidence="7" id="KW-1133">Transmembrane helix</keyword>
<keyword evidence="5" id="KW-0804">Transcription</keyword>
<dbReference type="SUPFAM" id="SSF64484">
    <property type="entry name" value="beta and beta-prime subunits of DNA dependent RNA-polymerase"/>
    <property type="match status" value="1"/>
</dbReference>
<dbReference type="Pfam" id="PF04990">
    <property type="entry name" value="RNA_pol_Rpb1_7"/>
    <property type="match status" value="1"/>
</dbReference>
<evidence type="ECO:0000259" key="8">
    <source>
        <dbReference type="Pfam" id="PF04990"/>
    </source>
</evidence>
<keyword evidence="2" id="KW-0240">DNA-directed RNA polymerase</keyword>
<evidence type="ECO:0000256" key="7">
    <source>
        <dbReference type="SAM" id="Phobius"/>
    </source>
</evidence>
<feature type="compositionally biased region" description="Basic and acidic residues" evidence="6">
    <location>
        <begin position="417"/>
        <end position="430"/>
    </location>
</feature>
<feature type="domain" description="RNA polymerase Rpb1" evidence="8">
    <location>
        <begin position="863"/>
        <end position="920"/>
    </location>
</feature>
<organism evidence="12 13">
    <name type="scientific">Pleurotus eryngii</name>
    <name type="common">Boletus of the steppes</name>
    <dbReference type="NCBI Taxonomy" id="5323"/>
    <lineage>
        <taxon>Eukaryota</taxon>
        <taxon>Fungi</taxon>
        <taxon>Dikarya</taxon>
        <taxon>Basidiomycota</taxon>
        <taxon>Agaricomycotina</taxon>
        <taxon>Agaricomycetes</taxon>
        <taxon>Agaricomycetidae</taxon>
        <taxon>Agaricales</taxon>
        <taxon>Pleurotineae</taxon>
        <taxon>Pleurotaceae</taxon>
        <taxon>Pleurotus</taxon>
    </lineage>
</organism>